<organism evidence="2 3">
    <name type="scientific">Caenorhabditis angaria</name>
    <dbReference type="NCBI Taxonomy" id="860376"/>
    <lineage>
        <taxon>Eukaryota</taxon>
        <taxon>Metazoa</taxon>
        <taxon>Ecdysozoa</taxon>
        <taxon>Nematoda</taxon>
        <taxon>Chromadorea</taxon>
        <taxon>Rhabditida</taxon>
        <taxon>Rhabditina</taxon>
        <taxon>Rhabditomorpha</taxon>
        <taxon>Rhabditoidea</taxon>
        <taxon>Rhabditidae</taxon>
        <taxon>Peloderinae</taxon>
        <taxon>Caenorhabditis</taxon>
    </lineage>
</organism>
<reference evidence="2" key="1">
    <citation type="submission" date="2022-11" db="EMBL/GenBank/DDBJ databases">
        <authorList>
            <person name="Kikuchi T."/>
        </authorList>
    </citation>
    <scope>NUCLEOTIDE SEQUENCE</scope>
    <source>
        <strain evidence="2">PS1010</strain>
    </source>
</reference>
<dbReference type="Proteomes" id="UP001152747">
    <property type="component" value="Unassembled WGS sequence"/>
</dbReference>
<feature type="region of interest" description="Disordered" evidence="1">
    <location>
        <begin position="1"/>
        <end position="99"/>
    </location>
</feature>
<evidence type="ECO:0000256" key="1">
    <source>
        <dbReference type="SAM" id="MobiDB-lite"/>
    </source>
</evidence>
<dbReference type="AlphaFoldDB" id="A0A9P1J2F3"/>
<feature type="compositionally biased region" description="Polar residues" evidence="1">
    <location>
        <begin position="47"/>
        <end position="59"/>
    </location>
</feature>
<accession>A0A9P1J2F3</accession>
<proteinExistence type="predicted"/>
<feature type="compositionally biased region" description="Acidic residues" evidence="1">
    <location>
        <begin position="22"/>
        <end position="37"/>
    </location>
</feature>
<gene>
    <name evidence="2" type="ORF">CAMP_LOCUS17092</name>
</gene>
<name>A0A9P1J2F3_9PELO</name>
<evidence type="ECO:0000313" key="2">
    <source>
        <dbReference type="EMBL" id="CAI5454455.1"/>
    </source>
</evidence>
<keyword evidence="3" id="KW-1185">Reference proteome</keyword>
<protein>
    <submittedName>
        <fullName evidence="2">Uncharacterized protein</fullName>
    </submittedName>
</protein>
<evidence type="ECO:0000313" key="3">
    <source>
        <dbReference type="Proteomes" id="UP001152747"/>
    </source>
</evidence>
<dbReference type="EMBL" id="CANHGI010000006">
    <property type="protein sequence ID" value="CAI5454455.1"/>
    <property type="molecule type" value="Genomic_DNA"/>
</dbReference>
<comment type="caution">
    <text evidence="2">The sequence shown here is derived from an EMBL/GenBank/DDBJ whole genome shotgun (WGS) entry which is preliminary data.</text>
</comment>
<sequence length="176" mass="19479">MLEPNFISVQSDRTTRFWYNPDDLEPEDDEDDEEEMRDVEIQRRSDNTPPVRTVPTASPTVEPARLSPTSTPPQSPTPSSLQTPPQSPVPPARRRKRVNADVCQTAPPTRRSRSACSVNDALDRRDSGYDALDLSTKHANLVKLARAFDVAPTPAKLATIHKKAVDLSAACELKAH</sequence>